<feature type="domain" description="Methyltransferase type 11" evidence="2">
    <location>
        <begin position="100"/>
        <end position="198"/>
    </location>
</feature>
<keyword evidence="4" id="KW-1185">Reference proteome</keyword>
<evidence type="ECO:0000256" key="1">
    <source>
        <dbReference type="SAM" id="SignalP"/>
    </source>
</evidence>
<dbReference type="GO" id="GO:0008757">
    <property type="term" value="F:S-adenosylmethionine-dependent methyltransferase activity"/>
    <property type="evidence" value="ECO:0007669"/>
    <property type="project" value="InterPro"/>
</dbReference>
<evidence type="ECO:0000259" key="2">
    <source>
        <dbReference type="Pfam" id="PF08241"/>
    </source>
</evidence>
<evidence type="ECO:0000313" key="3">
    <source>
        <dbReference type="EMBL" id="TWT69209.1"/>
    </source>
</evidence>
<dbReference type="Proteomes" id="UP000317238">
    <property type="component" value="Unassembled WGS sequence"/>
</dbReference>
<keyword evidence="3" id="KW-0489">Methyltransferase</keyword>
<name>A0A5C5Y332_9PLAN</name>
<dbReference type="OrthoDB" id="9784101at2"/>
<dbReference type="RefSeq" id="WP_146438742.1">
    <property type="nucleotide sequence ID" value="NZ_SJPL01000001.1"/>
</dbReference>
<dbReference type="Pfam" id="PF08241">
    <property type="entry name" value="Methyltransf_11"/>
    <property type="match status" value="1"/>
</dbReference>
<proteinExistence type="predicted"/>
<accession>A0A5C5Y332</accession>
<keyword evidence="3" id="KW-0830">Ubiquinone</keyword>
<gene>
    <name evidence="3" type="primary">ubiE_1</name>
    <name evidence="3" type="ORF">Pan14r_14940</name>
</gene>
<sequence length="258" mass="28615" precursor="true">MFTIGQKFCLRGFFGAALAVLSAGTAIAQSDVATDATEPVATADSAPKSVKPGINKSFLNKELDVQSYVDRFETESREIFRARQSIVDAIGLKPGDRIADVGTGTGLFVEPFSEAVGKDGWVFATDIAPKFLERVERLIEMKSLNNASAVLSGQDDVRLPPNSVDVLFVCDVYHHFEFPSQSLYSIFRAVRPGGHFVIIDFNRIPGESRPWLLDHVRAGKEVFRSEIEDAGFEFVEEVEIPEFQENYFLRFRRPGNGG</sequence>
<comment type="caution">
    <text evidence="3">The sequence shown here is derived from an EMBL/GenBank/DDBJ whole genome shotgun (WGS) entry which is preliminary data.</text>
</comment>
<reference evidence="3 4" key="1">
    <citation type="submission" date="2019-02" db="EMBL/GenBank/DDBJ databases">
        <title>Deep-cultivation of Planctomycetes and their phenomic and genomic characterization uncovers novel biology.</title>
        <authorList>
            <person name="Wiegand S."/>
            <person name="Jogler M."/>
            <person name="Boedeker C."/>
            <person name="Pinto D."/>
            <person name="Vollmers J."/>
            <person name="Rivas-Marin E."/>
            <person name="Kohn T."/>
            <person name="Peeters S.H."/>
            <person name="Heuer A."/>
            <person name="Rast P."/>
            <person name="Oberbeckmann S."/>
            <person name="Bunk B."/>
            <person name="Jeske O."/>
            <person name="Meyerdierks A."/>
            <person name="Storesund J.E."/>
            <person name="Kallscheuer N."/>
            <person name="Luecker S."/>
            <person name="Lage O.M."/>
            <person name="Pohl T."/>
            <person name="Merkel B.J."/>
            <person name="Hornburger P."/>
            <person name="Mueller R.-W."/>
            <person name="Bruemmer F."/>
            <person name="Labrenz M."/>
            <person name="Spormann A.M."/>
            <person name="Op Den Camp H."/>
            <person name="Overmann J."/>
            <person name="Amann R."/>
            <person name="Jetten M.S.M."/>
            <person name="Mascher T."/>
            <person name="Medema M.H."/>
            <person name="Devos D.P."/>
            <person name="Kaster A.-K."/>
            <person name="Ovreas L."/>
            <person name="Rohde M."/>
            <person name="Galperin M.Y."/>
            <person name="Jogler C."/>
        </authorList>
    </citation>
    <scope>NUCLEOTIDE SEQUENCE [LARGE SCALE GENOMIC DNA]</scope>
    <source>
        <strain evidence="3 4">Pan14r</strain>
    </source>
</reference>
<keyword evidence="1" id="KW-0732">Signal</keyword>
<dbReference type="Gene3D" id="3.40.50.150">
    <property type="entry name" value="Vaccinia Virus protein VP39"/>
    <property type="match status" value="1"/>
</dbReference>
<organism evidence="3 4">
    <name type="scientific">Crateriforma conspicua</name>
    <dbReference type="NCBI Taxonomy" id="2527996"/>
    <lineage>
        <taxon>Bacteria</taxon>
        <taxon>Pseudomonadati</taxon>
        <taxon>Planctomycetota</taxon>
        <taxon>Planctomycetia</taxon>
        <taxon>Planctomycetales</taxon>
        <taxon>Planctomycetaceae</taxon>
        <taxon>Crateriforma</taxon>
    </lineage>
</organism>
<dbReference type="CDD" id="cd02440">
    <property type="entry name" value="AdoMet_MTases"/>
    <property type="match status" value="1"/>
</dbReference>
<dbReference type="PANTHER" id="PTHR43591:SF99">
    <property type="entry name" value="OS06G0646000 PROTEIN"/>
    <property type="match status" value="1"/>
</dbReference>
<evidence type="ECO:0000313" key="4">
    <source>
        <dbReference type="Proteomes" id="UP000317238"/>
    </source>
</evidence>
<dbReference type="EC" id="2.1.1.163" evidence="3"/>
<feature type="signal peptide" evidence="1">
    <location>
        <begin position="1"/>
        <end position="28"/>
    </location>
</feature>
<feature type="chain" id="PRO_5023016392" evidence="1">
    <location>
        <begin position="29"/>
        <end position="258"/>
    </location>
</feature>
<dbReference type="AlphaFoldDB" id="A0A5C5Y332"/>
<dbReference type="SUPFAM" id="SSF53335">
    <property type="entry name" value="S-adenosyl-L-methionine-dependent methyltransferases"/>
    <property type="match status" value="1"/>
</dbReference>
<keyword evidence="3" id="KW-0808">Transferase</keyword>
<protein>
    <submittedName>
        <fullName evidence="3">Ubiquinone/menaquinone biosynthesis C-methyltransferase UbiE</fullName>
        <ecNumber evidence="3">2.1.1.163</ecNumber>
    </submittedName>
</protein>
<dbReference type="PANTHER" id="PTHR43591">
    <property type="entry name" value="METHYLTRANSFERASE"/>
    <property type="match status" value="1"/>
</dbReference>
<dbReference type="InterPro" id="IPR029063">
    <property type="entry name" value="SAM-dependent_MTases_sf"/>
</dbReference>
<dbReference type="GO" id="GO:0032259">
    <property type="term" value="P:methylation"/>
    <property type="evidence" value="ECO:0007669"/>
    <property type="project" value="UniProtKB-KW"/>
</dbReference>
<dbReference type="GO" id="GO:0043770">
    <property type="term" value="F:demethylmenaquinone methyltransferase activity"/>
    <property type="evidence" value="ECO:0007669"/>
    <property type="project" value="UniProtKB-EC"/>
</dbReference>
<dbReference type="InterPro" id="IPR013216">
    <property type="entry name" value="Methyltransf_11"/>
</dbReference>
<dbReference type="EMBL" id="SJPL01000001">
    <property type="protein sequence ID" value="TWT69209.1"/>
    <property type="molecule type" value="Genomic_DNA"/>
</dbReference>